<protein>
    <recommendedName>
        <fullName evidence="6">Golgin-84</fullName>
    </recommendedName>
</protein>
<keyword evidence="3" id="KW-0472">Membrane</keyword>
<comment type="caution">
    <text evidence="4">The sequence shown here is derived from an EMBL/GenBank/DDBJ whole genome shotgun (WGS) entry which is preliminary data.</text>
</comment>
<evidence type="ECO:0000256" key="3">
    <source>
        <dbReference type="SAM" id="Phobius"/>
    </source>
</evidence>
<dbReference type="EMBL" id="CAUYUJ010015643">
    <property type="protein sequence ID" value="CAK0856512.1"/>
    <property type="molecule type" value="Genomic_DNA"/>
</dbReference>
<reference evidence="4" key="1">
    <citation type="submission" date="2023-10" db="EMBL/GenBank/DDBJ databases">
        <authorList>
            <person name="Chen Y."/>
            <person name="Shah S."/>
            <person name="Dougan E. K."/>
            <person name="Thang M."/>
            <person name="Chan C."/>
        </authorList>
    </citation>
    <scope>NUCLEOTIDE SEQUENCE [LARGE SCALE GENOMIC DNA]</scope>
</reference>
<feature type="transmembrane region" description="Helical" evidence="3">
    <location>
        <begin position="256"/>
        <end position="278"/>
    </location>
</feature>
<feature type="region of interest" description="Disordered" evidence="2">
    <location>
        <begin position="109"/>
        <end position="129"/>
    </location>
</feature>
<accession>A0ABN9UCP1</accession>
<keyword evidence="1" id="KW-0175">Coiled coil</keyword>
<proteinExistence type="predicted"/>
<keyword evidence="5" id="KW-1185">Reference proteome</keyword>
<organism evidence="4 5">
    <name type="scientific">Prorocentrum cordatum</name>
    <dbReference type="NCBI Taxonomy" id="2364126"/>
    <lineage>
        <taxon>Eukaryota</taxon>
        <taxon>Sar</taxon>
        <taxon>Alveolata</taxon>
        <taxon>Dinophyceae</taxon>
        <taxon>Prorocentrales</taxon>
        <taxon>Prorocentraceae</taxon>
        <taxon>Prorocentrum</taxon>
    </lineage>
</organism>
<keyword evidence="3" id="KW-0812">Transmembrane</keyword>
<evidence type="ECO:0000256" key="1">
    <source>
        <dbReference type="SAM" id="Coils"/>
    </source>
</evidence>
<sequence length="279" mass="30189">MVITTSSTAATAQLQAEQQKCAELSASVGEAQQRLLESGGGAALAGARSDEASAAQLAELQESLRTAEEKLLESQSMRDAFSQETDMYRSELKAAREELGRLEEELARERERARAPQPTKAAGAAAGAPQSVVEAVQKEFEGRMERYRDEVQYLRQKCDEKERKCEQLLAERGSLVVELRNAGGGTGLRPVAPALAASPEDLEMGGKAAAGAGAGPQQRRAGPAALPLAAPAWLRSSDEPLRLVVRTLSAHPEARLVFFGYFLLLQLWVLFVMQQWAIQ</sequence>
<name>A0ABN9UCP1_9DINO</name>
<dbReference type="Proteomes" id="UP001189429">
    <property type="component" value="Unassembled WGS sequence"/>
</dbReference>
<evidence type="ECO:0000256" key="2">
    <source>
        <dbReference type="SAM" id="MobiDB-lite"/>
    </source>
</evidence>
<evidence type="ECO:0000313" key="4">
    <source>
        <dbReference type="EMBL" id="CAK0856512.1"/>
    </source>
</evidence>
<keyword evidence="3" id="KW-1133">Transmembrane helix</keyword>
<evidence type="ECO:0000313" key="5">
    <source>
        <dbReference type="Proteomes" id="UP001189429"/>
    </source>
</evidence>
<evidence type="ECO:0008006" key="6">
    <source>
        <dbReference type="Google" id="ProtNLM"/>
    </source>
</evidence>
<feature type="coiled-coil region" evidence="1">
    <location>
        <begin position="137"/>
        <end position="171"/>
    </location>
</feature>
<gene>
    <name evidence="4" type="ORF">PCOR1329_LOCUS46893</name>
</gene>